<evidence type="ECO:0000313" key="2">
    <source>
        <dbReference type="Proteomes" id="UP000236327"/>
    </source>
</evidence>
<comment type="caution">
    <text evidence="1">The sequence shown here is derived from an EMBL/GenBank/DDBJ whole genome shotgun (WGS) entry which is preliminary data.</text>
</comment>
<keyword evidence="2" id="KW-1185">Reference proteome</keyword>
<dbReference type="Proteomes" id="UP000236327">
    <property type="component" value="Unassembled WGS sequence"/>
</dbReference>
<dbReference type="EMBL" id="LYMM01000055">
    <property type="protein sequence ID" value="PNU03192.1"/>
    <property type="molecule type" value="Genomic_DNA"/>
</dbReference>
<accession>A0A2K2FWP6</accession>
<sequence length="64" mass="7281">MGVEDFRQQDHDRDISAVRNFYAGVLLLAKEALIRAVPNADPQHVIGAKLNRLRKKALALMWHC</sequence>
<gene>
    <name evidence="1" type="ORF">A8V01_24305</name>
</gene>
<reference evidence="1 2" key="1">
    <citation type="submission" date="2016-05" db="EMBL/GenBank/DDBJ databases">
        <title>Complete genome sequence of Novosphingobium guangzhouense SA925(T).</title>
        <authorList>
            <person name="Sha S."/>
        </authorList>
    </citation>
    <scope>NUCLEOTIDE SEQUENCE [LARGE SCALE GENOMIC DNA]</scope>
    <source>
        <strain evidence="1 2">SA925</strain>
    </source>
</reference>
<dbReference type="AlphaFoldDB" id="A0A2K2FWP6"/>
<protein>
    <submittedName>
        <fullName evidence="1">Uncharacterized protein</fullName>
    </submittedName>
</protein>
<proteinExistence type="predicted"/>
<name>A0A2K2FWP6_9SPHN</name>
<evidence type="ECO:0000313" key="1">
    <source>
        <dbReference type="EMBL" id="PNU03192.1"/>
    </source>
</evidence>
<organism evidence="1 2">
    <name type="scientific">Novosphingobium guangzhouense</name>
    <dbReference type="NCBI Taxonomy" id="1850347"/>
    <lineage>
        <taxon>Bacteria</taxon>
        <taxon>Pseudomonadati</taxon>
        <taxon>Pseudomonadota</taxon>
        <taxon>Alphaproteobacteria</taxon>
        <taxon>Sphingomonadales</taxon>
        <taxon>Sphingomonadaceae</taxon>
        <taxon>Novosphingobium</taxon>
    </lineage>
</organism>